<dbReference type="RefSeq" id="XP_022646198.1">
    <property type="nucleotide sequence ID" value="XM_022790463.1"/>
</dbReference>
<reference evidence="7" key="1">
    <citation type="submission" date="2021-01" db="UniProtKB">
        <authorList>
            <consortium name="EnsemblMetazoa"/>
        </authorList>
    </citation>
    <scope>IDENTIFICATION</scope>
</reference>
<feature type="region of interest" description="Disordered" evidence="4">
    <location>
        <begin position="1"/>
        <end position="60"/>
    </location>
</feature>
<comment type="subcellular location">
    <subcellularLocation>
        <location evidence="1">Nucleus</location>
    </subcellularLocation>
</comment>
<keyword evidence="2" id="KW-0238">DNA-binding</keyword>
<dbReference type="GO" id="GO:0003677">
    <property type="term" value="F:DNA binding"/>
    <property type="evidence" value="ECO:0007669"/>
    <property type="project" value="UniProtKB-KW"/>
</dbReference>
<keyword evidence="3" id="KW-0539">Nucleus</keyword>
<name>A0A7M7J4B1_VARDE</name>
<evidence type="ECO:0000259" key="6">
    <source>
        <dbReference type="Pfam" id="PF21229"/>
    </source>
</evidence>
<dbReference type="KEGG" id="vde:111243981"/>
<feature type="domain" description="TdIF1 C-terminal" evidence="6">
    <location>
        <begin position="302"/>
        <end position="398"/>
    </location>
</feature>
<dbReference type="EnsemblMetazoa" id="XM_022790463">
    <property type="protein sequence ID" value="XP_022646198"/>
    <property type="gene ID" value="LOC111243981"/>
</dbReference>
<dbReference type="Pfam" id="PF21229">
    <property type="entry name" value="TdIF1_2nd"/>
    <property type="match status" value="1"/>
</dbReference>
<keyword evidence="8" id="KW-1185">Reference proteome</keyword>
<evidence type="ECO:0000313" key="8">
    <source>
        <dbReference type="Proteomes" id="UP000594260"/>
    </source>
</evidence>
<dbReference type="InterPro" id="IPR049121">
    <property type="entry name" value="TdIF1_C"/>
</dbReference>
<evidence type="ECO:0000256" key="2">
    <source>
        <dbReference type="ARBA" id="ARBA00023125"/>
    </source>
</evidence>
<evidence type="ECO:0000256" key="1">
    <source>
        <dbReference type="ARBA" id="ARBA00004123"/>
    </source>
</evidence>
<feature type="region of interest" description="Disordered" evidence="4">
    <location>
        <begin position="192"/>
        <end position="290"/>
    </location>
</feature>
<dbReference type="OrthoDB" id="5860246at2759"/>
<feature type="compositionally biased region" description="Basic residues" evidence="4">
    <location>
        <begin position="223"/>
        <end position="234"/>
    </location>
</feature>
<evidence type="ECO:0000256" key="4">
    <source>
        <dbReference type="SAM" id="MobiDB-lite"/>
    </source>
</evidence>
<dbReference type="GO" id="GO:0005634">
    <property type="term" value="C:nucleus"/>
    <property type="evidence" value="ECO:0007669"/>
    <property type="project" value="UniProtKB-SubCell"/>
</dbReference>
<dbReference type="InParanoid" id="A0A7M7J4B1"/>
<dbReference type="PANTHER" id="PTHR23399">
    <property type="entry name" value="DEOXYNUCLEOTIDYLTRANSFERASE TERMINAL-INTERACTING PROTEIN 1"/>
    <property type="match status" value="1"/>
</dbReference>
<evidence type="ECO:0000313" key="7">
    <source>
        <dbReference type="EnsemblMetazoa" id="XP_022646198"/>
    </source>
</evidence>
<evidence type="ECO:0000259" key="5">
    <source>
        <dbReference type="Pfam" id="PF18192"/>
    </source>
</evidence>
<evidence type="ECO:0008006" key="9">
    <source>
        <dbReference type="Google" id="ProtNLM"/>
    </source>
</evidence>
<protein>
    <recommendedName>
        <fullName evidence="9">Deoxynucleotidyltransferase terminal-interacting protein 1</fullName>
    </recommendedName>
</protein>
<feature type="compositionally biased region" description="Polar residues" evidence="4">
    <location>
        <begin position="263"/>
        <end position="282"/>
    </location>
</feature>
<dbReference type="GO" id="GO:0031491">
    <property type="term" value="F:nucleosome binding"/>
    <property type="evidence" value="ECO:0007669"/>
    <property type="project" value="TreeGrafter"/>
</dbReference>
<dbReference type="PANTHER" id="PTHR23399:SF2">
    <property type="entry name" value="DEOXYNUCLEOTIDYLTRANSFERASE TERMINAL-INTERACTING PROTEIN 1"/>
    <property type="match status" value="1"/>
</dbReference>
<dbReference type="FunCoup" id="A0A7M7J4B1">
    <property type="interactions" value="76"/>
</dbReference>
<proteinExistence type="predicted"/>
<feature type="domain" description="DNTTIP1 dimerisation" evidence="5">
    <location>
        <begin position="124"/>
        <end position="190"/>
    </location>
</feature>
<feature type="compositionally biased region" description="Basic and acidic residues" evidence="4">
    <location>
        <begin position="19"/>
        <end position="37"/>
    </location>
</feature>
<dbReference type="Proteomes" id="UP000594260">
    <property type="component" value="Unplaced"/>
</dbReference>
<evidence type="ECO:0000256" key="3">
    <source>
        <dbReference type="ARBA" id="ARBA00023242"/>
    </source>
</evidence>
<sequence>MLHKTPMIPEIRIYSPSDNGERDSSDEERRPSESHSNRKEKKGHLFEPTSGADDDSNSCPKSLSTSLNIVNGVCYFDFEPSTCVPWQGVFNMRPQSLQAIASLQKGPSIPLHKARLGCVTPAARSLEVLREYLQPKINQEIRKVIDKYMDEYFKPGIENVRMNNGDNSVAEQHLQAVCRQMLEQAKKMFSMQPVGVRGERGTSPCSDLESGRNSPMLGGELVRRKHFSRRHRTSPNRGYLSDSESDASQINTLYVPKKRTNKTKSWSGGSGRSTPASRTSCKSGEAIKREGPRWDPARLSTETLFVMGARANKALGLGAQRGRLYMKHQDVFRYCGDAEDKLWLYEQNLMPSAGGRAFLLLLDDIKHLAQTEEYKDAPGVQVDDLEGFKVPEFMINKMRSSMLSLRTDIPGGGGKKRKHKSPVSERSQASSNIDNIGEVKLSPPCTSPLTAEEEEVLPGEEGALSQLPSLQLDSTCNLHLLDEPILHEEPVDEQEIAFIVDI</sequence>
<dbReference type="GeneID" id="111243981"/>
<dbReference type="InterPro" id="IPR026064">
    <property type="entry name" value="TdIF1"/>
</dbReference>
<dbReference type="InterPro" id="IPR041384">
    <property type="entry name" value="DNTTIP1_dimer"/>
</dbReference>
<dbReference type="Pfam" id="PF18192">
    <property type="entry name" value="DNTTIP1_dimer"/>
    <property type="match status" value="1"/>
</dbReference>
<feature type="region of interest" description="Disordered" evidence="4">
    <location>
        <begin position="407"/>
        <end position="450"/>
    </location>
</feature>
<accession>A0A7M7J4B1</accession>
<organism evidence="7 8">
    <name type="scientific">Varroa destructor</name>
    <name type="common">Honeybee mite</name>
    <dbReference type="NCBI Taxonomy" id="109461"/>
    <lineage>
        <taxon>Eukaryota</taxon>
        <taxon>Metazoa</taxon>
        <taxon>Ecdysozoa</taxon>
        <taxon>Arthropoda</taxon>
        <taxon>Chelicerata</taxon>
        <taxon>Arachnida</taxon>
        <taxon>Acari</taxon>
        <taxon>Parasitiformes</taxon>
        <taxon>Mesostigmata</taxon>
        <taxon>Gamasina</taxon>
        <taxon>Dermanyssoidea</taxon>
        <taxon>Varroidae</taxon>
        <taxon>Varroa</taxon>
    </lineage>
</organism>
<dbReference type="AlphaFoldDB" id="A0A7M7J4B1"/>
<feature type="compositionally biased region" description="Polar residues" evidence="4">
    <location>
        <begin position="424"/>
        <end position="434"/>
    </location>
</feature>